<accession>A0A061GMP3</accession>
<feature type="transmembrane region" description="Helical" evidence="8">
    <location>
        <begin position="90"/>
        <end position="112"/>
    </location>
</feature>
<dbReference type="Gramene" id="EOY30427">
    <property type="protein sequence ID" value="EOY30427"/>
    <property type="gene ID" value="TCM_037643"/>
</dbReference>
<dbReference type="PANTHER" id="PTHR36488:SF8">
    <property type="entry name" value="CASP-LIKE PROTEIN 1U1"/>
    <property type="match status" value="1"/>
</dbReference>
<organism evidence="10 11">
    <name type="scientific">Theobroma cacao</name>
    <name type="common">Cacao</name>
    <name type="synonym">Cocoa</name>
    <dbReference type="NCBI Taxonomy" id="3641"/>
    <lineage>
        <taxon>Eukaryota</taxon>
        <taxon>Viridiplantae</taxon>
        <taxon>Streptophyta</taxon>
        <taxon>Embryophyta</taxon>
        <taxon>Tracheophyta</taxon>
        <taxon>Spermatophyta</taxon>
        <taxon>Magnoliopsida</taxon>
        <taxon>eudicotyledons</taxon>
        <taxon>Gunneridae</taxon>
        <taxon>Pentapetalae</taxon>
        <taxon>rosids</taxon>
        <taxon>malvids</taxon>
        <taxon>Malvales</taxon>
        <taxon>Malvaceae</taxon>
        <taxon>Byttnerioideae</taxon>
        <taxon>Theobroma</taxon>
    </lineage>
</organism>
<dbReference type="STRING" id="3641.A0A061GMP3"/>
<keyword evidence="6 8" id="KW-1133">Transmembrane helix</keyword>
<evidence type="ECO:0000256" key="3">
    <source>
        <dbReference type="ARBA" id="ARBA00011489"/>
    </source>
</evidence>
<dbReference type="InterPro" id="IPR006702">
    <property type="entry name" value="CASP_dom"/>
</dbReference>
<dbReference type="NCBIfam" id="TIGR01569">
    <property type="entry name" value="A_tha_TIGR01569"/>
    <property type="match status" value="1"/>
</dbReference>
<keyword evidence="7 8" id="KW-0472">Membrane</keyword>
<evidence type="ECO:0000256" key="6">
    <source>
        <dbReference type="ARBA" id="ARBA00022989"/>
    </source>
</evidence>
<protein>
    <recommendedName>
        <fullName evidence="8">CASP-like protein</fullName>
    </recommendedName>
</protein>
<dbReference type="eggNOG" id="ENOG502RZXX">
    <property type="taxonomic scope" value="Eukaryota"/>
</dbReference>
<feature type="transmembrane region" description="Helical" evidence="8">
    <location>
        <begin position="144"/>
        <end position="167"/>
    </location>
</feature>
<name>A0A061GMP3_THECC</name>
<evidence type="ECO:0000313" key="10">
    <source>
        <dbReference type="EMBL" id="EOY30427.1"/>
    </source>
</evidence>
<keyword evidence="11" id="KW-1185">Reference proteome</keyword>
<dbReference type="PANTHER" id="PTHR36488">
    <property type="entry name" value="CASP-LIKE PROTEIN 1U1"/>
    <property type="match status" value="1"/>
</dbReference>
<dbReference type="Pfam" id="PF04535">
    <property type="entry name" value="CASP_dom"/>
    <property type="match status" value="1"/>
</dbReference>
<dbReference type="InParanoid" id="A0A061GMP3"/>
<evidence type="ECO:0000259" key="9">
    <source>
        <dbReference type="Pfam" id="PF04535"/>
    </source>
</evidence>
<dbReference type="GO" id="GO:0005886">
    <property type="term" value="C:plasma membrane"/>
    <property type="evidence" value="ECO:0007669"/>
    <property type="project" value="UniProtKB-SubCell"/>
</dbReference>
<feature type="transmembrane region" description="Helical" evidence="8">
    <location>
        <begin position="58"/>
        <end position="78"/>
    </location>
</feature>
<keyword evidence="4 8" id="KW-1003">Cell membrane</keyword>
<dbReference type="Proteomes" id="UP000026915">
    <property type="component" value="Chromosome 9"/>
</dbReference>
<gene>
    <name evidence="10" type="ORF">TCM_037643</name>
</gene>
<evidence type="ECO:0000256" key="4">
    <source>
        <dbReference type="ARBA" id="ARBA00022475"/>
    </source>
</evidence>
<dbReference type="HOGENOM" id="CLU_066104_3_0_1"/>
<dbReference type="EMBL" id="CM001887">
    <property type="protein sequence ID" value="EOY30427.1"/>
    <property type="molecule type" value="Genomic_DNA"/>
</dbReference>
<comment type="similarity">
    <text evidence="2 8">Belongs to the Casparian strip membrane proteins (CASP) family.</text>
</comment>
<evidence type="ECO:0000256" key="5">
    <source>
        <dbReference type="ARBA" id="ARBA00022692"/>
    </source>
</evidence>
<evidence type="ECO:0000256" key="2">
    <source>
        <dbReference type="ARBA" id="ARBA00007651"/>
    </source>
</evidence>
<reference evidence="10 11" key="1">
    <citation type="journal article" date="2013" name="Genome Biol.">
        <title>The genome sequence of the most widely cultivated cacao type and its use to identify candidate genes regulating pod color.</title>
        <authorList>
            <person name="Motamayor J.C."/>
            <person name="Mockaitis K."/>
            <person name="Schmutz J."/>
            <person name="Haiminen N."/>
            <person name="Iii D.L."/>
            <person name="Cornejo O."/>
            <person name="Findley S.D."/>
            <person name="Zheng P."/>
            <person name="Utro F."/>
            <person name="Royaert S."/>
            <person name="Saski C."/>
            <person name="Jenkins J."/>
            <person name="Podicheti R."/>
            <person name="Zhao M."/>
            <person name="Scheffler B.E."/>
            <person name="Stack J.C."/>
            <person name="Feltus F.A."/>
            <person name="Mustiga G.M."/>
            <person name="Amores F."/>
            <person name="Phillips W."/>
            <person name="Marelli J.P."/>
            <person name="May G.D."/>
            <person name="Shapiro H."/>
            <person name="Ma J."/>
            <person name="Bustamante C.D."/>
            <person name="Schnell R.J."/>
            <person name="Main D."/>
            <person name="Gilbert D."/>
            <person name="Parida L."/>
            <person name="Kuhn D.N."/>
        </authorList>
    </citation>
    <scope>NUCLEOTIDE SEQUENCE [LARGE SCALE GENOMIC DNA]</scope>
    <source>
        <strain evidence="11">cv. Matina 1-6</strain>
    </source>
</reference>
<feature type="domain" description="Casparian strip membrane protein" evidence="9">
    <location>
        <begin position="12"/>
        <end position="147"/>
    </location>
</feature>
<evidence type="ECO:0000313" key="11">
    <source>
        <dbReference type="Proteomes" id="UP000026915"/>
    </source>
</evidence>
<evidence type="ECO:0000256" key="8">
    <source>
        <dbReference type="RuleBase" id="RU361233"/>
    </source>
</evidence>
<dbReference type="InterPro" id="IPR044173">
    <property type="entry name" value="CASPL"/>
</dbReference>
<comment type="subunit">
    <text evidence="3 8">Homodimer and heterodimers.</text>
</comment>
<keyword evidence="5 8" id="KW-0812">Transmembrane</keyword>
<comment type="subcellular location">
    <subcellularLocation>
        <location evidence="1 8">Cell membrane</location>
        <topology evidence="1 8">Multi-pass membrane protein</topology>
    </subcellularLocation>
</comment>
<dbReference type="OMA" id="MGISHEP"/>
<evidence type="ECO:0000256" key="1">
    <source>
        <dbReference type="ARBA" id="ARBA00004651"/>
    </source>
</evidence>
<proteinExistence type="inferred from homology"/>
<comment type="caution">
    <text evidence="8">Lacks conserved residue(s) required for the propagation of feature annotation.</text>
</comment>
<dbReference type="InterPro" id="IPR006459">
    <property type="entry name" value="CASP/CASPL"/>
</dbReference>
<sequence length="179" mass="19483">MSDAEPSALFRTKCTLALRVLAALASLVAAIAMGISHEPVPLPSLHSIKIEAKDVSCFMYFMGINSIVSAYSFLVLLLPKTSLLWRSIVASDVVAAMLLASINSATLGMFYMEMKGNTHARWSPICDLVSSYCTRVLTAVTAGYIALGMYFFNIIFCLCMALNPLLLQAPKKEQPPPKK</sequence>
<dbReference type="AlphaFoldDB" id="A0A061GMP3"/>
<evidence type="ECO:0000256" key="7">
    <source>
        <dbReference type="ARBA" id="ARBA00023136"/>
    </source>
</evidence>